<geneLocation type="plasmid" evidence="1 2">
    <name>pl2WSM5005</name>
</geneLocation>
<keyword evidence="1" id="KW-0614">Plasmid</keyword>
<dbReference type="Proteomes" id="UP000179860">
    <property type="component" value="Plasmid pl2WSM5005"/>
</dbReference>
<sequence>MKKTIISFCMLCSAIAAHAENWVQQADRPHRIYIDFDSIRHDDGLISFLEKETFPTRVSTRLPPTYQQQVFFTQAVSEQVLNCERLTIMRRATTLLDESGEVVARQRFDGAAWGRINAPWLYGALKTLCPQGEPE</sequence>
<protein>
    <submittedName>
        <fullName evidence="1">Uncharacterized protein</fullName>
    </submittedName>
</protein>
<keyword evidence="2" id="KW-1185">Reference proteome</keyword>
<gene>
    <name evidence="1" type="ORF">BJG93_32820</name>
</gene>
<reference evidence="1" key="1">
    <citation type="submission" date="2016-09" db="EMBL/GenBank/DDBJ databases">
        <title>The Complete Genome of Burkholderia sprentiae wsm5005.</title>
        <authorList>
            <person name="De Meyer S."/>
            <person name="Wang P."/>
            <person name="Terpolilli J."/>
        </authorList>
    </citation>
    <scope>NUCLEOTIDE SEQUENCE</scope>
    <source>
        <strain evidence="1">WSM5005</strain>
        <plasmid evidence="1">pl2WSM5005</plasmid>
    </source>
</reference>
<proteinExistence type="predicted"/>
<organism evidence="1 2">
    <name type="scientific">Paraburkholderia sprentiae WSM5005</name>
    <dbReference type="NCBI Taxonomy" id="754502"/>
    <lineage>
        <taxon>Bacteria</taxon>
        <taxon>Pseudomonadati</taxon>
        <taxon>Pseudomonadota</taxon>
        <taxon>Betaproteobacteria</taxon>
        <taxon>Burkholderiales</taxon>
        <taxon>Burkholderiaceae</taxon>
        <taxon>Paraburkholderia</taxon>
    </lineage>
</organism>
<evidence type="ECO:0000313" key="2">
    <source>
        <dbReference type="Proteomes" id="UP000179860"/>
    </source>
</evidence>
<evidence type="ECO:0000313" key="1">
    <source>
        <dbReference type="EMBL" id="APA90380.1"/>
    </source>
</evidence>
<reference evidence="1" key="2">
    <citation type="submission" date="2021-06" db="EMBL/GenBank/DDBJ databases">
        <authorList>
            <person name="Rogers T.H."/>
            <person name="Ramsay J.P."/>
            <person name="Wang P."/>
            <person name="Terpolilli J."/>
        </authorList>
    </citation>
    <scope>NUCLEOTIDE SEQUENCE</scope>
    <source>
        <strain evidence="1">WSM5005</strain>
        <plasmid evidence="1">pl2WSM5005</plasmid>
    </source>
</reference>
<name>A0ACA8AXY6_9BURK</name>
<accession>A0ACA8AXY6</accession>
<dbReference type="EMBL" id="CP017565">
    <property type="protein sequence ID" value="APA90380.1"/>
    <property type="molecule type" value="Genomic_DNA"/>
</dbReference>